<reference evidence="1 2" key="1">
    <citation type="submission" date="2019-02" db="EMBL/GenBank/DDBJ databases">
        <title>Genome of a new Bacteroidetes strain.</title>
        <authorList>
            <person name="Pitt A."/>
        </authorList>
    </citation>
    <scope>NUCLEOTIDE SEQUENCE [LARGE SCALE GENOMIC DNA]</scope>
    <source>
        <strain evidence="1 2">103A-SOEBACH</strain>
    </source>
</reference>
<organism evidence="1 2">
    <name type="scientific">Aquirufa antheringensis</name>
    <dbReference type="NCBI Taxonomy" id="2516559"/>
    <lineage>
        <taxon>Bacteria</taxon>
        <taxon>Pseudomonadati</taxon>
        <taxon>Bacteroidota</taxon>
        <taxon>Cytophagia</taxon>
        <taxon>Cytophagales</taxon>
        <taxon>Flectobacillaceae</taxon>
        <taxon>Aquirufa</taxon>
    </lineage>
</organism>
<gene>
    <name evidence="1" type="ORF">EWU20_04950</name>
</gene>
<evidence type="ECO:0000313" key="1">
    <source>
        <dbReference type="EMBL" id="TBH74494.1"/>
    </source>
</evidence>
<keyword evidence="2" id="KW-1185">Reference proteome</keyword>
<dbReference type="RefSeq" id="WP_130895107.1">
    <property type="nucleotide sequence ID" value="NZ_CP049835.1"/>
</dbReference>
<dbReference type="EMBL" id="SEWY01000002">
    <property type="protein sequence ID" value="TBH74494.1"/>
    <property type="molecule type" value="Genomic_DNA"/>
</dbReference>
<comment type="caution">
    <text evidence="1">The sequence shown here is derived from an EMBL/GenBank/DDBJ whole genome shotgun (WGS) entry which is preliminary data.</text>
</comment>
<dbReference type="AlphaFoldDB" id="A0A4Q9BEQ9"/>
<accession>A0A4Q9BEQ9</accession>
<protein>
    <submittedName>
        <fullName evidence="1">Uncharacterized protein</fullName>
    </submittedName>
</protein>
<proteinExistence type="predicted"/>
<dbReference type="Proteomes" id="UP000293583">
    <property type="component" value="Unassembled WGS sequence"/>
</dbReference>
<evidence type="ECO:0000313" key="2">
    <source>
        <dbReference type="Proteomes" id="UP000293583"/>
    </source>
</evidence>
<name>A0A4Q9BEQ9_9BACT</name>
<sequence length="98" mass="11527">METKYYLCKSPFYVLLMGKEGREVSVRNGMIEVYSLRLFRWKKLVNTFPVNDVVQVRTIENLVLADTFIALTKNRFCSLRHLRPKEAFGLKSYVAMML</sequence>